<reference evidence="4" key="1">
    <citation type="submission" date="2022-05" db="EMBL/GenBank/DDBJ databases">
        <title>Comparative Genomics of Spacecraft Associated Microbes.</title>
        <authorList>
            <person name="Tran M.T."/>
            <person name="Wright A."/>
            <person name="Seuylemezian A."/>
            <person name="Eisen J."/>
            <person name="Coil D."/>
        </authorList>
    </citation>
    <scope>NUCLEOTIDE SEQUENCE</scope>
    <source>
        <strain evidence="4">214.1.1</strain>
    </source>
</reference>
<dbReference type="FunFam" id="3.90.226.10:FF:000009">
    <property type="entry name" value="Carnitinyl-CoA dehydratase"/>
    <property type="match status" value="1"/>
</dbReference>
<sequence>MSALIAVENRGKGIVLITLRQPERANALSLALLVDLQRVLRETVEREPRVLLFRGEGENVFCAGADLKERVKMTEAEVRRTLSFIRATIEAVAAVKQPTIAAMNGHAFGGGLELGLACDLRVVGATSLYGLSETSLGIIPGAGGTQRLARLIGLGKAKELIYTAARISGKEAERIGLAEKAVPQEKVVEEALQLAGKIAEQGPIAVQQAKQAIDAGYDLDLQTALTIEQLAYERTLSTKDRLEGLRAFQEKRKPHYKGE</sequence>
<dbReference type="Gene3D" id="3.90.226.10">
    <property type="entry name" value="2-enoyl-CoA Hydratase, Chain A, domain 1"/>
    <property type="match status" value="1"/>
</dbReference>
<protein>
    <submittedName>
        <fullName evidence="4">Enoyl-CoA hydratase-related protein</fullName>
    </submittedName>
</protein>
<dbReference type="Pfam" id="PF00378">
    <property type="entry name" value="ECH_1"/>
    <property type="match status" value="1"/>
</dbReference>
<dbReference type="InterPro" id="IPR001753">
    <property type="entry name" value="Enoyl-CoA_hydra/iso"/>
</dbReference>
<dbReference type="AlphaFoldDB" id="A0A9X2DMB4"/>
<dbReference type="CDD" id="cd06558">
    <property type="entry name" value="crotonase-like"/>
    <property type="match status" value="1"/>
</dbReference>
<evidence type="ECO:0000313" key="5">
    <source>
        <dbReference type="Proteomes" id="UP001139179"/>
    </source>
</evidence>
<dbReference type="PANTHER" id="PTHR11941:SF54">
    <property type="entry name" value="ENOYL-COA HYDRATASE, MITOCHONDRIAL"/>
    <property type="match status" value="1"/>
</dbReference>
<dbReference type="FunFam" id="1.10.12.10:FF:000001">
    <property type="entry name" value="Probable enoyl-CoA hydratase, mitochondrial"/>
    <property type="match status" value="1"/>
</dbReference>
<keyword evidence="2" id="KW-0456">Lyase</keyword>
<dbReference type="RefSeq" id="WP_251221480.1">
    <property type="nucleotide sequence ID" value="NZ_JAMBOL010000001.1"/>
</dbReference>
<organism evidence="4 5">
    <name type="scientific">Halalkalibacter oceani</name>
    <dbReference type="NCBI Taxonomy" id="1653776"/>
    <lineage>
        <taxon>Bacteria</taxon>
        <taxon>Bacillati</taxon>
        <taxon>Bacillota</taxon>
        <taxon>Bacilli</taxon>
        <taxon>Bacillales</taxon>
        <taxon>Bacillaceae</taxon>
        <taxon>Halalkalibacter</taxon>
    </lineage>
</organism>
<dbReference type="SUPFAM" id="SSF52096">
    <property type="entry name" value="ClpP/crotonase"/>
    <property type="match status" value="1"/>
</dbReference>
<dbReference type="InterPro" id="IPR018376">
    <property type="entry name" value="Enoyl-CoA_hyd/isom_CS"/>
</dbReference>
<dbReference type="InterPro" id="IPR029045">
    <property type="entry name" value="ClpP/crotonase-like_dom_sf"/>
</dbReference>
<name>A0A9X2DMB4_9BACI</name>
<dbReference type="GO" id="GO:0006635">
    <property type="term" value="P:fatty acid beta-oxidation"/>
    <property type="evidence" value="ECO:0007669"/>
    <property type="project" value="TreeGrafter"/>
</dbReference>
<evidence type="ECO:0000256" key="3">
    <source>
        <dbReference type="RuleBase" id="RU003707"/>
    </source>
</evidence>
<evidence type="ECO:0000313" key="4">
    <source>
        <dbReference type="EMBL" id="MCM3712605.1"/>
    </source>
</evidence>
<proteinExistence type="inferred from homology"/>
<gene>
    <name evidence="4" type="ORF">M3202_00790</name>
</gene>
<evidence type="ECO:0000256" key="2">
    <source>
        <dbReference type="ARBA" id="ARBA00023239"/>
    </source>
</evidence>
<comment type="caution">
    <text evidence="4">The sequence shown here is derived from an EMBL/GenBank/DDBJ whole genome shotgun (WGS) entry which is preliminary data.</text>
</comment>
<dbReference type="InterPro" id="IPR014748">
    <property type="entry name" value="Enoyl-CoA_hydra_C"/>
</dbReference>
<dbReference type="Gene3D" id="1.10.12.10">
    <property type="entry name" value="Lyase 2-enoyl-coa Hydratase, Chain A, domain 2"/>
    <property type="match status" value="1"/>
</dbReference>
<dbReference type="PANTHER" id="PTHR11941">
    <property type="entry name" value="ENOYL-COA HYDRATASE-RELATED"/>
    <property type="match status" value="1"/>
</dbReference>
<dbReference type="PROSITE" id="PS00166">
    <property type="entry name" value="ENOYL_COA_HYDRATASE"/>
    <property type="match status" value="1"/>
</dbReference>
<keyword evidence="5" id="KW-1185">Reference proteome</keyword>
<dbReference type="Proteomes" id="UP001139179">
    <property type="component" value="Unassembled WGS sequence"/>
</dbReference>
<dbReference type="EMBL" id="JAMBOL010000001">
    <property type="protein sequence ID" value="MCM3712605.1"/>
    <property type="molecule type" value="Genomic_DNA"/>
</dbReference>
<evidence type="ECO:0000256" key="1">
    <source>
        <dbReference type="ARBA" id="ARBA00005254"/>
    </source>
</evidence>
<comment type="similarity">
    <text evidence="1 3">Belongs to the enoyl-CoA hydratase/isomerase family.</text>
</comment>
<dbReference type="GO" id="GO:0016836">
    <property type="term" value="F:hydro-lyase activity"/>
    <property type="evidence" value="ECO:0007669"/>
    <property type="project" value="UniProtKB-ARBA"/>
</dbReference>
<accession>A0A9X2DMB4</accession>